<keyword evidence="4" id="KW-1185">Reference proteome</keyword>
<gene>
    <name evidence="3" type="ORF">BcabD6B2_08540</name>
</gene>
<dbReference type="GeneID" id="94192902"/>
<keyword evidence="2" id="KW-0812">Transmembrane</keyword>
<accession>A0AAV4LN91</accession>
<dbReference type="Pfam" id="PF12785">
    <property type="entry name" value="VESA1_N"/>
    <property type="match status" value="1"/>
</dbReference>
<feature type="region of interest" description="Disordered" evidence="1">
    <location>
        <begin position="1"/>
        <end position="21"/>
    </location>
</feature>
<dbReference type="Proteomes" id="UP001497744">
    <property type="component" value="Unassembled WGS sequence"/>
</dbReference>
<reference evidence="3 4" key="1">
    <citation type="submission" date="2021-06" db="EMBL/GenBank/DDBJ databases">
        <title>Genome sequence of Babesia caballi.</title>
        <authorList>
            <person name="Yamagishi J."/>
            <person name="Kidaka T."/>
            <person name="Ochi A."/>
        </authorList>
    </citation>
    <scope>NUCLEOTIDE SEQUENCE [LARGE SCALE GENOMIC DNA]</scope>
    <source>
        <strain evidence="3">USDA-D6B2</strain>
    </source>
</reference>
<evidence type="ECO:0000256" key="1">
    <source>
        <dbReference type="SAM" id="MobiDB-lite"/>
    </source>
</evidence>
<protein>
    <submittedName>
        <fullName evidence="3">Extracellular matrix-binding ebh</fullName>
    </submittedName>
</protein>
<evidence type="ECO:0000313" key="4">
    <source>
        <dbReference type="Proteomes" id="UP001497744"/>
    </source>
</evidence>
<proteinExistence type="predicted"/>
<keyword evidence="2" id="KW-1133">Transmembrane helix</keyword>
<sequence>MSSCYPQIYNSSPPSTPLSDCPSNLKEAIDWILRVTGKDGGSGDDGTNALTGEVKNLLREVEESDTKIGGEIKKVKEALGNSGTGNGLITKLAEGLQQFIGYDGTLANRGPLITGAGILPANVAKHQVCNAVLNFVIRFLEGLCGIEKLESQNKEGVKTVIGTLRKCVGTGKLPTGFGELVEGIKGKVEQGFDKKINSRGGNGTLNTVFSALKGISDTFNNHQHQSQTVDSAKLDSLFSVVDSAVQNDNNLYFSTYCDKLKSLFENQEIKNNAQQDGSALNYEQLKASIGGVTGATPNLNGEIRKINTNTNQKNLLPNAAVFTAVRDAATAFIAELQTKTYTSYYDKKTNPQAEWSNVKNNANAVQTCAKIFLGCLPLYYQALTYIYWGCHEKGGGWGNLTLANGALRSYFDSQGLLPTFVESSSTGAHIADSALNKFSEFQAAAASSLTHSNNPYVSFTTKLREKLNGSTSGYTDCPLSALFHGASCYFRYQQITTTKHAVNTPKTIREMLYFLAAMPYSTSYGELDNYVTSHFQTVTGSQSGNDVDLKLQVADSGITPKPGSSSSTDTLSAADLKSYITSTFHLAPAFIGLIQDPGTSGEPWLHSLFSNSQFNLSIPSSGPGIFGALSNYTNALQFQLHFLYQQCSNVANTCGWRECQYGSDVQPLSSVNVGSLHICEAYRCGDNLNCQHNSNPCNHDQGGQAAKCGRDSNNSPLQAFLTDRLKGFSRGHPSDPSSHLATCSGYLCHVPMGFNPNDLRAESNANTQGSHISLALGSFCGGFNTPLRQLSEKLGCLTKRTPRSLGDLFGFVWHLNGQLFKNERPALKTIIEKIFQAFELGSYPSLLSAAERYSAITEIWNKIAERKSNSLSSTPTTAKGLSLSLEAMAPAIPFLHQLFTVGQDDFLPTKLFDLTQHCHKKDSRGKITHESATSSGSSCTTHTADLWSLYQPVSAAPTGVGATDSQSACRKAQCGGYFSPLTHSAGTTYAPVHASVYLSWLAYLTDDFHEWFQNFLDEFKNIDCSKTGCRSKVGGPTCGKQHNPGTHGTSDTCTCTSVVHCGGVLPLLYRNGFHYHNAYWLATKNRNQKSRSCQNFQNALSNVLSYDAPLNNLITTIDNFLYAIRWEFFSKLSGFWTIYVCLIVYTFFFLLDTLHLRSHLKLTSSHTVPPLALLTSGKPLPITKLTYINQ</sequence>
<comment type="caution">
    <text evidence="3">The sequence shown here is derived from an EMBL/GenBank/DDBJ whole genome shotgun (WGS) entry which is preliminary data.</text>
</comment>
<dbReference type="InterPro" id="IPR024751">
    <property type="entry name" value="VESA1"/>
</dbReference>
<feature type="transmembrane region" description="Helical" evidence="2">
    <location>
        <begin position="1134"/>
        <end position="1151"/>
    </location>
</feature>
<dbReference type="EMBL" id="BPLF01000001">
    <property type="protein sequence ID" value="GIX61419.1"/>
    <property type="molecule type" value="Genomic_DNA"/>
</dbReference>
<name>A0AAV4LN91_BABCB</name>
<dbReference type="AlphaFoldDB" id="A0AAV4LN91"/>
<organism evidence="3 4">
    <name type="scientific">Babesia caballi</name>
    <dbReference type="NCBI Taxonomy" id="5871"/>
    <lineage>
        <taxon>Eukaryota</taxon>
        <taxon>Sar</taxon>
        <taxon>Alveolata</taxon>
        <taxon>Apicomplexa</taxon>
        <taxon>Aconoidasida</taxon>
        <taxon>Piroplasmida</taxon>
        <taxon>Babesiidae</taxon>
        <taxon>Babesia</taxon>
    </lineage>
</organism>
<dbReference type="RefSeq" id="XP_067713490.1">
    <property type="nucleotide sequence ID" value="XM_067857389.1"/>
</dbReference>
<evidence type="ECO:0000313" key="3">
    <source>
        <dbReference type="EMBL" id="GIX61419.1"/>
    </source>
</evidence>
<keyword evidence="2" id="KW-0472">Membrane</keyword>
<evidence type="ECO:0000256" key="2">
    <source>
        <dbReference type="SAM" id="Phobius"/>
    </source>
</evidence>